<dbReference type="AlphaFoldDB" id="A0A428NXQ2"/>
<reference evidence="2 3" key="1">
    <citation type="submission" date="2017-06" db="EMBL/GenBank/DDBJ databases">
        <title>Comparative genomic analysis of Ambrosia Fusariam Clade fungi.</title>
        <authorList>
            <person name="Stajich J.E."/>
            <person name="Carrillo J."/>
            <person name="Kijimoto T."/>
            <person name="Eskalen A."/>
            <person name="O'Donnell K."/>
            <person name="Kasson M."/>
        </authorList>
    </citation>
    <scope>NUCLEOTIDE SEQUENCE [LARGE SCALE GENOMIC DNA]</scope>
    <source>
        <strain evidence="2 3">NRRL62584</strain>
    </source>
</reference>
<dbReference type="EMBL" id="NKCI01000259">
    <property type="protein sequence ID" value="RSL45575.1"/>
    <property type="molecule type" value="Genomic_DNA"/>
</dbReference>
<organism evidence="2 3">
    <name type="scientific">Fusarium duplospermum</name>
    <dbReference type="NCBI Taxonomy" id="1325734"/>
    <lineage>
        <taxon>Eukaryota</taxon>
        <taxon>Fungi</taxon>
        <taxon>Dikarya</taxon>
        <taxon>Ascomycota</taxon>
        <taxon>Pezizomycotina</taxon>
        <taxon>Sordariomycetes</taxon>
        <taxon>Hypocreomycetidae</taxon>
        <taxon>Hypocreales</taxon>
        <taxon>Nectriaceae</taxon>
        <taxon>Fusarium</taxon>
        <taxon>Fusarium solani species complex</taxon>
    </lineage>
</organism>
<comment type="caution">
    <text evidence="2">The sequence shown here is derived from an EMBL/GenBank/DDBJ whole genome shotgun (WGS) entry which is preliminary data.</text>
</comment>
<keyword evidence="1" id="KW-0472">Membrane</keyword>
<evidence type="ECO:0000313" key="2">
    <source>
        <dbReference type="EMBL" id="RSL45575.1"/>
    </source>
</evidence>
<sequence length="178" mass="20218">MPGKLRRNDSPYPLLPLIIVRVFQTASFLIVIPTVSYLVFHLHNRHVFLHLLSAASYFTLLQLAAVPILSRFYPLHLAMRLIIDTVGCSLWIAGFCFMTAYDLKHNILARCNRHLVCTLYKVMFSSATVGLVAAIFVVLLDVYVMRRVQSGYKNIANQADGEQELLQGYRPNGSWSYP</sequence>
<dbReference type="Proteomes" id="UP000288168">
    <property type="component" value="Unassembled WGS sequence"/>
</dbReference>
<keyword evidence="1" id="KW-0812">Transmembrane</keyword>
<proteinExistence type="predicted"/>
<gene>
    <name evidence="2" type="ORF">CEP54_014216</name>
</gene>
<name>A0A428NXQ2_9HYPO</name>
<keyword evidence="3" id="KW-1185">Reference proteome</keyword>
<dbReference type="OrthoDB" id="5101200at2759"/>
<keyword evidence="1" id="KW-1133">Transmembrane helix</keyword>
<feature type="transmembrane region" description="Helical" evidence="1">
    <location>
        <begin position="47"/>
        <end position="69"/>
    </location>
</feature>
<accession>A0A428NXQ2</accession>
<evidence type="ECO:0008006" key="4">
    <source>
        <dbReference type="Google" id="ProtNLM"/>
    </source>
</evidence>
<feature type="transmembrane region" description="Helical" evidence="1">
    <location>
        <begin position="121"/>
        <end position="144"/>
    </location>
</feature>
<feature type="transmembrane region" description="Helical" evidence="1">
    <location>
        <begin position="12"/>
        <end position="35"/>
    </location>
</feature>
<evidence type="ECO:0000313" key="3">
    <source>
        <dbReference type="Proteomes" id="UP000288168"/>
    </source>
</evidence>
<feature type="transmembrane region" description="Helical" evidence="1">
    <location>
        <begin position="81"/>
        <end position="101"/>
    </location>
</feature>
<protein>
    <recommendedName>
        <fullName evidence="4">MARVEL domain-containing protein</fullName>
    </recommendedName>
</protein>
<evidence type="ECO:0000256" key="1">
    <source>
        <dbReference type="SAM" id="Phobius"/>
    </source>
</evidence>